<feature type="chain" id="PRO_5021495650" evidence="2">
    <location>
        <begin position="26"/>
        <end position="686"/>
    </location>
</feature>
<dbReference type="AlphaFoldDB" id="A0A507BL79"/>
<comment type="caution">
    <text evidence="3">The sequence shown here is derived from an EMBL/GenBank/DDBJ whole genome shotgun (WGS) entry which is preliminary data.</text>
</comment>
<gene>
    <name evidence="3" type="ORF">E0L32_011994</name>
</gene>
<evidence type="ECO:0000313" key="3">
    <source>
        <dbReference type="EMBL" id="TPX17931.1"/>
    </source>
</evidence>
<dbReference type="InterPro" id="IPR029063">
    <property type="entry name" value="SAM-dependent_MTases_sf"/>
</dbReference>
<dbReference type="OrthoDB" id="407477at2759"/>
<evidence type="ECO:0000313" key="4">
    <source>
        <dbReference type="Proteomes" id="UP000319257"/>
    </source>
</evidence>
<dbReference type="InParanoid" id="A0A507BL79"/>
<name>A0A507BL79_9PEZI</name>
<organism evidence="3 4">
    <name type="scientific">Thyridium curvatum</name>
    <dbReference type="NCBI Taxonomy" id="1093900"/>
    <lineage>
        <taxon>Eukaryota</taxon>
        <taxon>Fungi</taxon>
        <taxon>Dikarya</taxon>
        <taxon>Ascomycota</taxon>
        <taxon>Pezizomycotina</taxon>
        <taxon>Sordariomycetes</taxon>
        <taxon>Sordariomycetidae</taxon>
        <taxon>Thyridiales</taxon>
        <taxon>Thyridiaceae</taxon>
        <taxon>Thyridium</taxon>
    </lineage>
</organism>
<dbReference type="GeneID" id="41979441"/>
<dbReference type="STRING" id="1093900.A0A507BL79"/>
<feature type="compositionally biased region" description="Basic and acidic residues" evidence="1">
    <location>
        <begin position="283"/>
        <end position="300"/>
    </location>
</feature>
<dbReference type="Gene3D" id="3.40.50.150">
    <property type="entry name" value="Vaccinia Virus protein VP39"/>
    <property type="match status" value="1"/>
</dbReference>
<feature type="region of interest" description="Disordered" evidence="1">
    <location>
        <begin position="270"/>
        <end position="300"/>
    </location>
</feature>
<feature type="compositionally biased region" description="Basic and acidic residues" evidence="1">
    <location>
        <begin position="325"/>
        <end position="335"/>
    </location>
</feature>
<feature type="compositionally biased region" description="Basic and acidic residues" evidence="1">
    <location>
        <begin position="573"/>
        <end position="606"/>
    </location>
</feature>
<dbReference type="SUPFAM" id="SSF53335">
    <property type="entry name" value="S-adenosyl-L-methionine-dependent methyltransferases"/>
    <property type="match status" value="1"/>
</dbReference>
<sequence length="686" mass="75009">MAATRLHYILLAAAAILLLLGLARQHDQVIDTIKKPWEGGKDAAGSSSSSSGGRRPSFREVALQHGTDKVTTHQYWFMYEKYLEPLREKKLKMLEIGLGCNMGYGPGKSYYTWLEFFPNVDLYYIEYDAACAEKWKDKTSGATIFTGDQADRTFLRRFVQESGGDFDVIIDDGGHSMDQQRNSLEELWGIVKPGALYFVEDLQTSYMGSYGGDEKGGKDPAKNTMTKYIYELIDDRMTDGNRHPISKDMRSIDCMKEVCAITKKEANTDGSALDTEFPTNLGDARRREGDGRPADDEAGKELQAEVAARVLEDGARQRRATQRGEGVEEARDAEPRAQVLEVARDGRQHDERQADDAARREAVRDGEHDVAGRRVDGDPAEARDGRHADDEHDGVQGSDVHGQVRGRQAADGRGGVEDGDEVERHVAVREAVAQRVGLQVEERDEEAEVGAEHGEAVEDVGPLAEGRGVDEGAHAPRGEARAHDEHAEAAGRQRQEAQHAQRPAEADAPQQVLEDERVDDPAQAAAADGDARDEGAPAQEPLRQDGEPGHDDAAGAEADAEPLRQQDVPVLRADARHHGAEGDAEGAHGQERRAPPGVEERARDGAAAEQQEGLDGADPGYRRGRDGAEEVCLVPCPGPAVGDRLLCQQDDARGLLLIGFWGLFADLLRDLLRDRRGLHDDGGRRS</sequence>
<reference evidence="3 4" key="1">
    <citation type="submission" date="2019-06" db="EMBL/GenBank/DDBJ databases">
        <title>Draft genome sequence of the filamentous fungus Phialemoniopsis curvata isolated from diesel fuel.</title>
        <authorList>
            <person name="Varaljay V.A."/>
            <person name="Lyon W.J."/>
            <person name="Crouch A.L."/>
            <person name="Drake C.E."/>
            <person name="Hollomon J.M."/>
            <person name="Nadeau L.J."/>
            <person name="Nunn H.S."/>
            <person name="Stevenson B.S."/>
            <person name="Bojanowski C.L."/>
            <person name="Crookes-Goodson W.J."/>
        </authorList>
    </citation>
    <scope>NUCLEOTIDE SEQUENCE [LARGE SCALE GENOMIC DNA]</scope>
    <source>
        <strain evidence="3 4">D216</strain>
    </source>
</reference>
<dbReference type="Proteomes" id="UP000319257">
    <property type="component" value="Unassembled WGS sequence"/>
</dbReference>
<feature type="compositionally biased region" description="Basic and acidic residues" evidence="1">
    <location>
        <begin position="542"/>
        <end position="553"/>
    </location>
</feature>
<dbReference type="RefSeq" id="XP_030999642.1">
    <property type="nucleotide sequence ID" value="XM_031134786.1"/>
</dbReference>
<keyword evidence="4" id="KW-1185">Reference proteome</keyword>
<feature type="signal peptide" evidence="2">
    <location>
        <begin position="1"/>
        <end position="25"/>
    </location>
</feature>
<feature type="region of interest" description="Disordered" evidence="1">
    <location>
        <begin position="312"/>
        <end position="622"/>
    </location>
</feature>
<dbReference type="EMBL" id="SKBQ01000129">
    <property type="protein sequence ID" value="TPX17931.1"/>
    <property type="molecule type" value="Genomic_DNA"/>
</dbReference>
<evidence type="ECO:0000256" key="1">
    <source>
        <dbReference type="SAM" id="MobiDB-lite"/>
    </source>
</evidence>
<accession>A0A507BL79</accession>
<protein>
    <submittedName>
        <fullName evidence="3">Uncharacterized protein</fullName>
    </submittedName>
</protein>
<proteinExistence type="predicted"/>
<feature type="compositionally biased region" description="Basic and acidic residues" evidence="1">
    <location>
        <begin position="408"/>
        <end position="428"/>
    </location>
</feature>
<evidence type="ECO:0000256" key="2">
    <source>
        <dbReference type="SAM" id="SignalP"/>
    </source>
</evidence>
<keyword evidence="2" id="KW-0732">Signal</keyword>
<feature type="compositionally biased region" description="Basic and acidic residues" evidence="1">
    <location>
        <begin position="467"/>
        <end position="505"/>
    </location>
</feature>
<feature type="compositionally biased region" description="Basic and acidic residues" evidence="1">
    <location>
        <begin position="342"/>
        <end position="394"/>
    </location>
</feature>